<dbReference type="EMBL" id="BAABME010004515">
    <property type="protein sequence ID" value="GAA0162663.1"/>
    <property type="molecule type" value="Genomic_DNA"/>
</dbReference>
<dbReference type="Proteomes" id="UP001454036">
    <property type="component" value="Unassembled WGS sequence"/>
</dbReference>
<protein>
    <recommendedName>
        <fullName evidence="3">Maturase K</fullName>
    </recommendedName>
</protein>
<accession>A0AAV3QJD7</accession>
<keyword evidence="2" id="KW-1185">Reference proteome</keyword>
<proteinExistence type="predicted"/>
<dbReference type="AlphaFoldDB" id="A0AAV3QJD7"/>
<comment type="caution">
    <text evidence="1">The sequence shown here is derived from an EMBL/GenBank/DDBJ whole genome shotgun (WGS) entry which is preliminary data.</text>
</comment>
<name>A0AAV3QJD7_LITER</name>
<evidence type="ECO:0000313" key="2">
    <source>
        <dbReference type="Proteomes" id="UP001454036"/>
    </source>
</evidence>
<gene>
    <name evidence="1" type="ORF">LIER_18703</name>
</gene>
<reference evidence="1 2" key="1">
    <citation type="submission" date="2024-01" db="EMBL/GenBank/DDBJ databases">
        <title>The complete chloroplast genome sequence of Lithospermum erythrorhizon: insights into the phylogenetic relationship among Boraginaceae species and the maternal lineages of purple gromwells.</title>
        <authorList>
            <person name="Okada T."/>
            <person name="Watanabe K."/>
        </authorList>
    </citation>
    <scope>NUCLEOTIDE SEQUENCE [LARGE SCALE GENOMIC DNA]</scope>
</reference>
<evidence type="ECO:0000313" key="1">
    <source>
        <dbReference type="EMBL" id="GAA0162663.1"/>
    </source>
</evidence>
<organism evidence="1 2">
    <name type="scientific">Lithospermum erythrorhizon</name>
    <name type="common">Purple gromwell</name>
    <name type="synonym">Lithospermum officinale var. erythrorhizon</name>
    <dbReference type="NCBI Taxonomy" id="34254"/>
    <lineage>
        <taxon>Eukaryota</taxon>
        <taxon>Viridiplantae</taxon>
        <taxon>Streptophyta</taxon>
        <taxon>Embryophyta</taxon>
        <taxon>Tracheophyta</taxon>
        <taxon>Spermatophyta</taxon>
        <taxon>Magnoliopsida</taxon>
        <taxon>eudicotyledons</taxon>
        <taxon>Gunneridae</taxon>
        <taxon>Pentapetalae</taxon>
        <taxon>asterids</taxon>
        <taxon>lamiids</taxon>
        <taxon>Boraginales</taxon>
        <taxon>Boraginaceae</taxon>
        <taxon>Boraginoideae</taxon>
        <taxon>Lithospermeae</taxon>
        <taxon>Lithospermum</taxon>
    </lineage>
</organism>
<evidence type="ECO:0008006" key="3">
    <source>
        <dbReference type="Google" id="ProtNLM"/>
    </source>
</evidence>
<sequence length="98" mass="11747">MDIWKWNVALLTRAIWHLYRESDTIWVQFVKQYYLKTISFWDYLPRDRDSFLFKRLCSIRNQLLSHFGGVESTIAGMMMRRSSICSFHAHSPRPYGAP</sequence>